<reference evidence="1 2" key="1">
    <citation type="journal article" date="2012" name="PLoS Pathog.">
        <title>Diverse lifestyles and strategies of plant pathogenesis encoded in the genomes of eighteen Dothideomycetes fungi.</title>
        <authorList>
            <person name="Ohm R.A."/>
            <person name="Feau N."/>
            <person name="Henrissat B."/>
            <person name="Schoch C.L."/>
            <person name="Horwitz B.A."/>
            <person name="Barry K.W."/>
            <person name="Condon B.J."/>
            <person name="Copeland A.C."/>
            <person name="Dhillon B."/>
            <person name="Glaser F."/>
            <person name="Hesse C.N."/>
            <person name="Kosti I."/>
            <person name="LaButti K."/>
            <person name="Lindquist E.A."/>
            <person name="Lucas S."/>
            <person name="Salamov A.A."/>
            <person name="Bradshaw R.E."/>
            <person name="Ciuffetti L."/>
            <person name="Hamelin R.C."/>
            <person name="Kema G.H.J."/>
            <person name="Lawrence C."/>
            <person name="Scott J.A."/>
            <person name="Spatafora J.W."/>
            <person name="Turgeon B.G."/>
            <person name="de Wit P.J.G.M."/>
            <person name="Zhong S."/>
            <person name="Goodwin S.B."/>
            <person name="Grigoriev I.V."/>
        </authorList>
    </citation>
    <scope>NUCLEOTIDE SEQUENCE [LARGE SCALE GENOMIC DNA]</scope>
    <source>
        <strain evidence="2">28A</strain>
    </source>
</reference>
<dbReference type="RefSeq" id="XP_008021620.1">
    <property type="nucleotide sequence ID" value="XM_008023429.1"/>
</dbReference>
<dbReference type="AlphaFoldDB" id="R0J1R7"/>
<protein>
    <submittedName>
        <fullName evidence="1">Uncharacterized protein</fullName>
    </submittedName>
</protein>
<sequence length="65" mass="7293">MIRQCPCQRLTALLPFPTTARTCPTESSLKKKQQPVVMERLDHVGRVFPSVADVHMPSRMGDPTT</sequence>
<accession>R0J1R7</accession>
<dbReference type="GeneID" id="19397820"/>
<dbReference type="HOGENOM" id="CLU_2851171_0_0_1"/>
<organism evidence="1 2">
    <name type="scientific">Exserohilum turcicum (strain 28A)</name>
    <name type="common">Northern leaf blight fungus</name>
    <name type="synonym">Setosphaeria turcica</name>
    <dbReference type="NCBI Taxonomy" id="671987"/>
    <lineage>
        <taxon>Eukaryota</taxon>
        <taxon>Fungi</taxon>
        <taxon>Dikarya</taxon>
        <taxon>Ascomycota</taxon>
        <taxon>Pezizomycotina</taxon>
        <taxon>Dothideomycetes</taxon>
        <taxon>Pleosporomycetidae</taxon>
        <taxon>Pleosporales</taxon>
        <taxon>Pleosporineae</taxon>
        <taxon>Pleosporaceae</taxon>
        <taxon>Exserohilum</taxon>
    </lineage>
</organism>
<keyword evidence="2" id="KW-1185">Reference proteome</keyword>
<evidence type="ECO:0000313" key="1">
    <source>
        <dbReference type="EMBL" id="EOA90920.1"/>
    </source>
</evidence>
<dbReference type="Proteomes" id="UP000016935">
    <property type="component" value="Unassembled WGS sequence"/>
</dbReference>
<name>R0J1R7_EXST2</name>
<proteinExistence type="predicted"/>
<reference evidence="1 2" key="2">
    <citation type="journal article" date="2013" name="PLoS Genet.">
        <title>Comparative genome structure, secondary metabolite, and effector coding capacity across Cochliobolus pathogens.</title>
        <authorList>
            <person name="Condon B.J."/>
            <person name="Leng Y."/>
            <person name="Wu D."/>
            <person name="Bushley K.E."/>
            <person name="Ohm R.A."/>
            <person name="Otillar R."/>
            <person name="Martin J."/>
            <person name="Schackwitz W."/>
            <person name="Grimwood J."/>
            <person name="MohdZainudin N."/>
            <person name="Xue C."/>
            <person name="Wang R."/>
            <person name="Manning V.A."/>
            <person name="Dhillon B."/>
            <person name="Tu Z.J."/>
            <person name="Steffenson B.J."/>
            <person name="Salamov A."/>
            <person name="Sun H."/>
            <person name="Lowry S."/>
            <person name="LaButti K."/>
            <person name="Han J."/>
            <person name="Copeland A."/>
            <person name="Lindquist E."/>
            <person name="Barry K."/>
            <person name="Schmutz J."/>
            <person name="Baker S.E."/>
            <person name="Ciuffetti L.M."/>
            <person name="Grigoriev I.V."/>
            <person name="Zhong S."/>
            <person name="Turgeon B.G."/>
        </authorList>
    </citation>
    <scope>NUCLEOTIDE SEQUENCE [LARGE SCALE GENOMIC DNA]</scope>
    <source>
        <strain evidence="2">28A</strain>
    </source>
</reference>
<gene>
    <name evidence="1" type="ORF">SETTUDRAFT_158410</name>
</gene>
<dbReference type="EMBL" id="KB908482">
    <property type="protein sequence ID" value="EOA90920.1"/>
    <property type="molecule type" value="Genomic_DNA"/>
</dbReference>
<evidence type="ECO:0000313" key="2">
    <source>
        <dbReference type="Proteomes" id="UP000016935"/>
    </source>
</evidence>